<name>A0A1I8FC85_9PLAT</name>
<dbReference type="Proteomes" id="UP000095280">
    <property type="component" value="Unplaced"/>
</dbReference>
<dbReference type="AlphaFoldDB" id="A0A1I8FC85"/>
<evidence type="ECO:0000256" key="1">
    <source>
        <dbReference type="SAM" id="MobiDB-lite"/>
    </source>
</evidence>
<dbReference type="WBParaSite" id="maker-unitig_27555-snap-gene-0.2-mRNA-1">
    <property type="protein sequence ID" value="maker-unitig_27555-snap-gene-0.2-mRNA-1"/>
    <property type="gene ID" value="maker-unitig_27555-snap-gene-0.2"/>
</dbReference>
<keyword evidence="2" id="KW-1185">Reference proteome</keyword>
<proteinExistence type="predicted"/>
<organism evidence="2 3">
    <name type="scientific">Macrostomum lignano</name>
    <dbReference type="NCBI Taxonomy" id="282301"/>
    <lineage>
        <taxon>Eukaryota</taxon>
        <taxon>Metazoa</taxon>
        <taxon>Spiralia</taxon>
        <taxon>Lophotrochozoa</taxon>
        <taxon>Platyhelminthes</taxon>
        <taxon>Rhabditophora</taxon>
        <taxon>Macrostomorpha</taxon>
        <taxon>Macrostomida</taxon>
        <taxon>Macrostomidae</taxon>
        <taxon>Macrostomum</taxon>
    </lineage>
</organism>
<feature type="compositionally biased region" description="Basic residues" evidence="1">
    <location>
        <begin position="80"/>
        <end position="94"/>
    </location>
</feature>
<sequence length="156" mass="17503">MCGALASCKENRCLLGVGMVGEQFQDRLKRQVLRLGRPWTSSRTFSSATRGISSRASNPAQFPDSCCGSGVLDSPATKERKMRARPKKRARRRREGGFIHEHDCLDNLVAMNGVYMRAALITNSVHHLLRDNLPPDRLWKRAVLCRNSRPEAAVSR</sequence>
<accession>A0A1I8FC85</accession>
<reference evidence="3" key="1">
    <citation type="submission" date="2016-11" db="UniProtKB">
        <authorList>
            <consortium name="WormBaseParasite"/>
        </authorList>
    </citation>
    <scope>IDENTIFICATION</scope>
</reference>
<evidence type="ECO:0000313" key="3">
    <source>
        <dbReference type="WBParaSite" id="maker-unitig_27555-snap-gene-0.2-mRNA-1"/>
    </source>
</evidence>
<feature type="region of interest" description="Disordered" evidence="1">
    <location>
        <begin position="74"/>
        <end position="95"/>
    </location>
</feature>
<protein>
    <submittedName>
        <fullName evidence="3">Uncharacterized protein</fullName>
    </submittedName>
</protein>
<evidence type="ECO:0000313" key="2">
    <source>
        <dbReference type="Proteomes" id="UP000095280"/>
    </source>
</evidence>